<evidence type="ECO:0000313" key="5">
    <source>
        <dbReference type="Proteomes" id="UP000001693"/>
    </source>
</evidence>
<dbReference type="PROSITE" id="PS51832">
    <property type="entry name" value="HD_GYP"/>
    <property type="match status" value="1"/>
</dbReference>
<dbReference type="HOGENOM" id="CLU_000445_92_10_4"/>
<sequence length="377" mass="41567">MQIAVPQPAPPSGTILIVDDMPTNLAVIGALLQANGYRVLAAQSGEAALRYAARSPAPDLVLLDVVMPTMDGYEVLRRLREEPATALLPVVFLTVLGEPSDEELGLSLGAADYISKPIQPAIVLARVRTQIDAARARELLRNHNAWLEAEVVRRMAQNELTQTVSIRALAHLAEIRDPETGNHILRTQAYVLALATELRNHPRHRTLLTERFVALLARSAPLHDIGKVGIPDRVLLHPGRLHGEDWEIMKTHAAIGARAIELAELDTEQEVDFLSVAKEIARWHHEHWDGSGYPDGLQGEAIPLSARLMALADVFDALITPRVYKEPMSGEQARELIRAGRGSHFDPDVVDAFERQFDAFCAIADRYADAGWRVRAA</sequence>
<evidence type="ECO:0000256" key="1">
    <source>
        <dbReference type="PROSITE-ProRule" id="PRU00169"/>
    </source>
</evidence>
<organism evidence="4 5">
    <name type="scientific">Leptothrix cholodnii (strain ATCC 51168 / LMG 8142 / SP-6)</name>
    <name type="common">Leptothrix discophora (strain SP-6)</name>
    <dbReference type="NCBI Taxonomy" id="395495"/>
    <lineage>
        <taxon>Bacteria</taxon>
        <taxon>Pseudomonadati</taxon>
        <taxon>Pseudomonadota</taxon>
        <taxon>Betaproteobacteria</taxon>
        <taxon>Burkholderiales</taxon>
        <taxon>Sphaerotilaceae</taxon>
        <taxon>Leptothrix</taxon>
    </lineage>
</organism>
<dbReference type="SUPFAM" id="SSF52172">
    <property type="entry name" value="CheY-like"/>
    <property type="match status" value="1"/>
</dbReference>
<keyword evidence="4" id="KW-0378">Hydrolase</keyword>
<evidence type="ECO:0000313" key="4">
    <source>
        <dbReference type="EMBL" id="ACB34717.1"/>
    </source>
</evidence>
<dbReference type="KEGG" id="lch:Lcho_2452"/>
<dbReference type="SMART" id="SM00471">
    <property type="entry name" value="HDc"/>
    <property type="match status" value="1"/>
</dbReference>
<accession>B1Y5K5</accession>
<proteinExistence type="predicted"/>
<dbReference type="InterPro" id="IPR011006">
    <property type="entry name" value="CheY-like_superfamily"/>
</dbReference>
<dbReference type="OrthoDB" id="9763857at2"/>
<dbReference type="CDD" id="cd00077">
    <property type="entry name" value="HDc"/>
    <property type="match status" value="1"/>
</dbReference>
<dbReference type="InterPro" id="IPR003607">
    <property type="entry name" value="HD/PDEase_dom"/>
</dbReference>
<dbReference type="InterPro" id="IPR037522">
    <property type="entry name" value="HD_GYP_dom"/>
</dbReference>
<dbReference type="Pfam" id="PF00072">
    <property type="entry name" value="Response_reg"/>
    <property type="match status" value="1"/>
</dbReference>
<dbReference type="InterPro" id="IPR001789">
    <property type="entry name" value="Sig_transdc_resp-reg_receiver"/>
</dbReference>
<dbReference type="STRING" id="395495.Lcho_2452"/>
<protein>
    <submittedName>
        <fullName evidence="4">Response regulator receiver modulated metal dependent phosphohydrolase</fullName>
    </submittedName>
</protein>
<keyword evidence="1" id="KW-0597">Phosphoprotein</keyword>
<feature type="domain" description="HD-GYP" evidence="3">
    <location>
        <begin position="158"/>
        <end position="369"/>
    </location>
</feature>
<dbReference type="PANTHER" id="PTHR45228">
    <property type="entry name" value="CYCLIC DI-GMP PHOSPHODIESTERASE TM_0186-RELATED"/>
    <property type="match status" value="1"/>
</dbReference>
<dbReference type="RefSeq" id="WP_012347473.1">
    <property type="nucleotide sequence ID" value="NC_010524.1"/>
</dbReference>
<dbReference type="GO" id="GO:0000160">
    <property type="term" value="P:phosphorelay signal transduction system"/>
    <property type="evidence" value="ECO:0007669"/>
    <property type="project" value="InterPro"/>
</dbReference>
<reference evidence="4 5" key="1">
    <citation type="submission" date="2008-03" db="EMBL/GenBank/DDBJ databases">
        <title>Complete sequence of Leptothrix cholodnii SP-6.</title>
        <authorList>
            <consortium name="US DOE Joint Genome Institute"/>
            <person name="Copeland A."/>
            <person name="Lucas S."/>
            <person name="Lapidus A."/>
            <person name="Glavina del Rio T."/>
            <person name="Dalin E."/>
            <person name="Tice H."/>
            <person name="Bruce D."/>
            <person name="Goodwin L."/>
            <person name="Pitluck S."/>
            <person name="Chertkov O."/>
            <person name="Brettin T."/>
            <person name="Detter J.C."/>
            <person name="Han C."/>
            <person name="Kuske C.R."/>
            <person name="Schmutz J."/>
            <person name="Larimer F."/>
            <person name="Land M."/>
            <person name="Hauser L."/>
            <person name="Kyrpides N."/>
            <person name="Lykidis A."/>
            <person name="Emerson D."/>
            <person name="Richardson P."/>
        </authorList>
    </citation>
    <scope>NUCLEOTIDE SEQUENCE [LARGE SCALE GENOMIC DNA]</scope>
    <source>
        <strain evidence="5">ATCC 51168 / LMG 8142 / SP-6</strain>
    </source>
</reference>
<feature type="domain" description="Response regulatory" evidence="2">
    <location>
        <begin position="14"/>
        <end position="131"/>
    </location>
</feature>
<evidence type="ECO:0000259" key="3">
    <source>
        <dbReference type="PROSITE" id="PS51832"/>
    </source>
</evidence>
<dbReference type="Gene3D" id="1.10.3210.10">
    <property type="entry name" value="Hypothetical protein af1432"/>
    <property type="match status" value="1"/>
</dbReference>
<keyword evidence="5" id="KW-1185">Reference proteome</keyword>
<dbReference type="Gene3D" id="3.40.50.2300">
    <property type="match status" value="1"/>
</dbReference>
<dbReference type="eggNOG" id="COG3437">
    <property type="taxonomic scope" value="Bacteria"/>
</dbReference>
<dbReference type="AlphaFoldDB" id="B1Y5K5"/>
<dbReference type="SUPFAM" id="SSF109604">
    <property type="entry name" value="HD-domain/PDEase-like"/>
    <property type="match status" value="1"/>
</dbReference>
<dbReference type="Proteomes" id="UP000001693">
    <property type="component" value="Chromosome"/>
</dbReference>
<dbReference type="PROSITE" id="PS50110">
    <property type="entry name" value="RESPONSE_REGULATORY"/>
    <property type="match status" value="1"/>
</dbReference>
<dbReference type="Pfam" id="PF13487">
    <property type="entry name" value="HD_5"/>
    <property type="match status" value="1"/>
</dbReference>
<dbReference type="SMART" id="SM00448">
    <property type="entry name" value="REC"/>
    <property type="match status" value="1"/>
</dbReference>
<dbReference type="PANTHER" id="PTHR45228:SF5">
    <property type="entry name" value="CYCLIC DI-GMP PHOSPHODIESTERASE VC_1348-RELATED"/>
    <property type="match status" value="1"/>
</dbReference>
<name>B1Y5K5_LEPCP</name>
<feature type="modified residue" description="4-aspartylphosphate" evidence="1">
    <location>
        <position position="64"/>
    </location>
</feature>
<dbReference type="EMBL" id="CP001013">
    <property type="protein sequence ID" value="ACB34717.1"/>
    <property type="molecule type" value="Genomic_DNA"/>
</dbReference>
<gene>
    <name evidence="4" type="ordered locus">Lcho_2452</name>
</gene>
<evidence type="ECO:0000259" key="2">
    <source>
        <dbReference type="PROSITE" id="PS50110"/>
    </source>
</evidence>
<dbReference type="InterPro" id="IPR052020">
    <property type="entry name" value="Cyclic_di-GMP/3'3'-cGAMP_PDE"/>
</dbReference>
<dbReference type="GO" id="GO:0008081">
    <property type="term" value="F:phosphoric diester hydrolase activity"/>
    <property type="evidence" value="ECO:0007669"/>
    <property type="project" value="UniProtKB-ARBA"/>
</dbReference>